<evidence type="ECO:0000256" key="8">
    <source>
        <dbReference type="SAM" id="MobiDB-lite"/>
    </source>
</evidence>
<dbReference type="OrthoDB" id="614750at2"/>
<proteinExistence type="inferred from homology"/>
<evidence type="ECO:0000256" key="4">
    <source>
        <dbReference type="ARBA" id="ARBA00022825"/>
    </source>
</evidence>
<feature type="signal peptide" evidence="9">
    <location>
        <begin position="1"/>
        <end position="33"/>
    </location>
</feature>
<dbReference type="InterPro" id="IPR015500">
    <property type="entry name" value="Peptidase_S8_subtilisin-rel"/>
</dbReference>
<dbReference type="GO" id="GO:0005975">
    <property type="term" value="P:carbohydrate metabolic process"/>
    <property type="evidence" value="ECO:0007669"/>
    <property type="project" value="UniProtKB-ARBA"/>
</dbReference>
<feature type="chain" id="PRO_5012315196" evidence="9">
    <location>
        <begin position="34"/>
        <end position="1307"/>
    </location>
</feature>
<evidence type="ECO:0000256" key="9">
    <source>
        <dbReference type="SAM" id="SignalP"/>
    </source>
</evidence>
<dbReference type="Pfam" id="PF00082">
    <property type="entry name" value="Peptidase_S8"/>
    <property type="match status" value="1"/>
</dbReference>
<keyword evidence="3 6" id="KW-0378">Hydrolase</keyword>
<reference evidence="11 12" key="1">
    <citation type="submission" date="2017-10" db="EMBL/GenBank/DDBJ databases">
        <title>Sequencing the genomes of 1000 actinobacteria strains.</title>
        <authorList>
            <person name="Klenk H.-P."/>
        </authorList>
    </citation>
    <scope>NUCLEOTIDE SEQUENCE [LARGE SCALE GENOMIC DNA]</scope>
    <source>
        <strain evidence="11 12">DSM 21801</strain>
    </source>
</reference>
<comment type="caution">
    <text evidence="11">The sequence shown here is derived from an EMBL/GenBank/DDBJ whole genome shotgun (WGS) entry which is preliminary data.</text>
</comment>
<feature type="domain" description="SLH" evidence="10">
    <location>
        <begin position="1250"/>
        <end position="1307"/>
    </location>
</feature>
<dbReference type="PROSITE" id="PS00137">
    <property type="entry name" value="SUBTILASE_HIS"/>
    <property type="match status" value="1"/>
</dbReference>
<evidence type="ECO:0000256" key="2">
    <source>
        <dbReference type="ARBA" id="ARBA00022670"/>
    </source>
</evidence>
<gene>
    <name evidence="11" type="ORF">ATL40_1022</name>
</gene>
<dbReference type="Proteomes" id="UP000224915">
    <property type="component" value="Unassembled WGS sequence"/>
</dbReference>
<dbReference type="InterPro" id="IPR000209">
    <property type="entry name" value="Peptidase_S8/S53_dom"/>
</dbReference>
<dbReference type="InterPro" id="IPR013783">
    <property type="entry name" value="Ig-like_fold"/>
</dbReference>
<evidence type="ECO:0000256" key="1">
    <source>
        <dbReference type="ARBA" id="ARBA00011073"/>
    </source>
</evidence>
<keyword evidence="4 6" id="KW-0720">Serine protease</keyword>
<dbReference type="InterPro" id="IPR023828">
    <property type="entry name" value="Peptidase_S8_Ser-AS"/>
</dbReference>
<dbReference type="CDD" id="cd07474">
    <property type="entry name" value="Peptidases_S8_subtilisin_Vpr-like"/>
    <property type="match status" value="1"/>
</dbReference>
<dbReference type="InterPro" id="IPR036852">
    <property type="entry name" value="Peptidase_S8/S53_dom_sf"/>
</dbReference>
<accession>A0A2A9D0T9</accession>
<dbReference type="InterPro" id="IPR022398">
    <property type="entry name" value="Peptidase_S8_His-AS"/>
</dbReference>
<dbReference type="Gene3D" id="3.40.50.200">
    <property type="entry name" value="Peptidase S8/S53 domain"/>
    <property type="match status" value="2"/>
</dbReference>
<dbReference type="InterPro" id="IPR023827">
    <property type="entry name" value="Peptidase_S8_Asp-AS"/>
</dbReference>
<evidence type="ECO:0000259" key="10">
    <source>
        <dbReference type="PROSITE" id="PS51272"/>
    </source>
</evidence>
<dbReference type="PANTHER" id="PTHR43806:SF11">
    <property type="entry name" value="CEREVISIN-RELATED"/>
    <property type="match status" value="1"/>
</dbReference>
<keyword evidence="2 6" id="KW-0645">Protease</keyword>
<name>A0A2A9D0T9_9MICO</name>
<protein>
    <submittedName>
        <fullName evidence="11">S-layer family protein</fullName>
    </submittedName>
</protein>
<feature type="region of interest" description="Disordered" evidence="8">
    <location>
        <begin position="31"/>
        <end position="63"/>
    </location>
</feature>
<dbReference type="PROSITE" id="PS51272">
    <property type="entry name" value="SLH"/>
    <property type="match status" value="3"/>
</dbReference>
<evidence type="ECO:0000313" key="11">
    <source>
        <dbReference type="EMBL" id="PFG19459.1"/>
    </source>
</evidence>
<dbReference type="PROSITE" id="PS51892">
    <property type="entry name" value="SUBTILASE"/>
    <property type="match status" value="1"/>
</dbReference>
<dbReference type="Gene3D" id="2.60.40.10">
    <property type="entry name" value="Immunoglobulins"/>
    <property type="match status" value="1"/>
</dbReference>
<feature type="domain" description="SLH" evidence="10">
    <location>
        <begin position="1183"/>
        <end position="1249"/>
    </location>
</feature>
<keyword evidence="9" id="KW-0732">Signal</keyword>
<sequence>MTNSSMRGRWWRTSAATAAAAALVAATAAGATAAPEDLPTAETVPSDRSLELSSEGATSNLNPDEGRVAAFVELTSETTREVTLGRSGLAAQQSAQQAAAATDALASEVVAAIDDDATTLYTTVNAVAGVAVEADAAALLEIAERDDVVSVKRIVLKEPTLNAGTDIFTGATAAWEDLGVTGEGETIAVIDTGIDYTHTDFGHSDITYPTTLDAAAETQFVTDPGWPQGKVIGGWDFVGRTYTGTSAGTEAMPDPNPLDESPAMCTDVPADISRGGGHGTHVAGTAAGYGTNADGSTFEGDYATLTSEDLLSMKVGPGSAPEADLVALKVFGCAGSTAYVSAALDWLADPTNEVAEQTTVVNLSVGSVLSAADDPENAFVDALTEDGKVVVISSGNGGDTFDVGGSPGNASSALTVANSIGSTFEFAGATVITGDTEEVVAGQYSINYAFGDGTVGPLELVTLSGGSLNYLSGCEPYTAEDAAAVAGKAVVVAWDDNNTLPCGSTARTTYAADAGAEGIVFTGLNEVFSAGLSGAASIPTFQFTGPVTADLLTYDPSTGVISVNEPTEIIFDNSLQVIAQAPAMADTLNDSSSRGVHGTYGIVKPDVAAPGTTISSADVGSIDSASIKSGTSMSAPHVAGIAALTAQSHPDWSPVQVKAAVMNTANHDVTLDGTPFGPQRVGSGRVDALDAVTNDIIAYSAEEEDLVTVTFGIVAVDESFSETKPVEIANSGDEAVTLDVAYTAQSEMPGAQYTVSPSSVTVPAGGTATVDVTLTIDDPAALAKVADPTLSMTQLGLSRQWVATPQGWLEFAGAPETDGALRVPVSSAVKPVADLGANDVTFGSALATSTVLEMTGTGLNQDGYLSLVAPFELAGTSGQLEETTRALDEGMDLAAVGTAPVSYEVANDYVYFGIATHDSWPTLGGSAWLDVTVETGEGTYNVQTIKYSDGFDYYDIPVVGVWDSTGGNTGLEFLNDIPNIDTNTFDTSVAVLPVSLDSLGYSAEEIAAGDISFEYSVTGYVETDPVDTITGLTYDMATNLRFGDTSSALYVGAPGTGIEVHRTAAAMAGADAEVNDRVEVEPTGTEVLLLSLHNGVGDQAITLETQNVVPNVPADQVFIDVAPGNLFFDDISWLYDQGITTGWETPEGLEYRPLSSINRDAMAAFLYRYDQKFGSQEPYTPPTTSPFVDVSTSNQFYTEIAWLYEQGISTGWETAAGVEFRPLQPIARDAMAAFLYRYDDVDDFTPPAESEFLDVSTSNQFYTEIAWLGSTGISTGWEVDGGFEYRPLEPIARDAMAAFLYRYDNLG</sequence>
<evidence type="ECO:0000313" key="12">
    <source>
        <dbReference type="Proteomes" id="UP000224915"/>
    </source>
</evidence>
<dbReference type="PROSITE" id="PS00136">
    <property type="entry name" value="SUBTILASE_ASP"/>
    <property type="match status" value="1"/>
</dbReference>
<dbReference type="PANTHER" id="PTHR43806">
    <property type="entry name" value="PEPTIDASE S8"/>
    <property type="match status" value="1"/>
</dbReference>
<dbReference type="InterPro" id="IPR001119">
    <property type="entry name" value="SLH_dom"/>
</dbReference>
<feature type="active site" description="Charge relay system" evidence="5 6">
    <location>
        <position position="191"/>
    </location>
</feature>
<feature type="compositionally biased region" description="Polar residues" evidence="8">
    <location>
        <begin position="51"/>
        <end position="62"/>
    </location>
</feature>
<feature type="active site" description="Charge relay system" evidence="5 6">
    <location>
        <position position="278"/>
    </location>
</feature>
<dbReference type="SUPFAM" id="SSF52743">
    <property type="entry name" value="Subtilisin-like"/>
    <property type="match status" value="1"/>
</dbReference>
<keyword evidence="12" id="KW-1185">Reference proteome</keyword>
<dbReference type="EMBL" id="PDJD01000001">
    <property type="protein sequence ID" value="PFG19459.1"/>
    <property type="molecule type" value="Genomic_DNA"/>
</dbReference>
<dbReference type="PROSITE" id="PS00138">
    <property type="entry name" value="SUBTILASE_SER"/>
    <property type="match status" value="1"/>
</dbReference>
<feature type="active site" description="Charge relay system" evidence="5 6">
    <location>
        <position position="632"/>
    </location>
</feature>
<evidence type="ECO:0000256" key="6">
    <source>
        <dbReference type="PROSITE-ProRule" id="PRU01240"/>
    </source>
</evidence>
<evidence type="ECO:0000256" key="5">
    <source>
        <dbReference type="PIRSR" id="PIRSR615500-1"/>
    </source>
</evidence>
<dbReference type="GO" id="GO:0006508">
    <property type="term" value="P:proteolysis"/>
    <property type="evidence" value="ECO:0007669"/>
    <property type="project" value="UniProtKB-KW"/>
</dbReference>
<dbReference type="RefSeq" id="WP_143556865.1">
    <property type="nucleotide sequence ID" value="NZ_PDJD01000001.1"/>
</dbReference>
<evidence type="ECO:0000256" key="7">
    <source>
        <dbReference type="RuleBase" id="RU003355"/>
    </source>
</evidence>
<evidence type="ECO:0000256" key="3">
    <source>
        <dbReference type="ARBA" id="ARBA00022801"/>
    </source>
</evidence>
<dbReference type="InterPro" id="IPR034213">
    <property type="entry name" value="S8_Vpr-like"/>
</dbReference>
<dbReference type="PRINTS" id="PR00723">
    <property type="entry name" value="SUBTILISIN"/>
</dbReference>
<comment type="similarity">
    <text evidence="1 6 7">Belongs to the peptidase S8 family.</text>
</comment>
<dbReference type="GO" id="GO:0004252">
    <property type="term" value="F:serine-type endopeptidase activity"/>
    <property type="evidence" value="ECO:0007669"/>
    <property type="project" value="UniProtKB-UniRule"/>
</dbReference>
<feature type="domain" description="SLH" evidence="10">
    <location>
        <begin position="1114"/>
        <end position="1180"/>
    </location>
</feature>
<organism evidence="11 12">
    <name type="scientific">Serinibacter salmoneus</name>
    <dbReference type="NCBI Taxonomy" id="556530"/>
    <lineage>
        <taxon>Bacteria</taxon>
        <taxon>Bacillati</taxon>
        <taxon>Actinomycetota</taxon>
        <taxon>Actinomycetes</taxon>
        <taxon>Micrococcales</taxon>
        <taxon>Beutenbergiaceae</taxon>
        <taxon>Serinibacter</taxon>
    </lineage>
</organism>
<dbReference type="InterPro" id="IPR050131">
    <property type="entry name" value="Peptidase_S8_subtilisin-like"/>
</dbReference>